<reference evidence="3" key="1">
    <citation type="submission" date="2017-02" db="UniProtKB">
        <authorList>
            <consortium name="WormBaseParasite"/>
        </authorList>
    </citation>
    <scope>IDENTIFICATION</scope>
</reference>
<evidence type="ECO:0000313" key="2">
    <source>
        <dbReference type="Proteomes" id="UP000271162"/>
    </source>
</evidence>
<reference evidence="1 2" key="2">
    <citation type="submission" date="2018-11" db="EMBL/GenBank/DDBJ databases">
        <authorList>
            <consortium name="Pathogen Informatics"/>
        </authorList>
    </citation>
    <scope>NUCLEOTIDE SEQUENCE [LARGE SCALE GENOMIC DNA]</scope>
</reference>
<organism evidence="3">
    <name type="scientific">Nippostrongylus brasiliensis</name>
    <name type="common">Rat hookworm</name>
    <dbReference type="NCBI Taxonomy" id="27835"/>
    <lineage>
        <taxon>Eukaryota</taxon>
        <taxon>Metazoa</taxon>
        <taxon>Ecdysozoa</taxon>
        <taxon>Nematoda</taxon>
        <taxon>Chromadorea</taxon>
        <taxon>Rhabditida</taxon>
        <taxon>Rhabditina</taxon>
        <taxon>Rhabditomorpha</taxon>
        <taxon>Strongyloidea</taxon>
        <taxon>Heligmosomidae</taxon>
        <taxon>Nippostrongylus</taxon>
    </lineage>
</organism>
<name>A0A0N4Y5L6_NIPBR</name>
<dbReference type="AlphaFoldDB" id="A0A0N4Y5L6"/>
<proteinExistence type="predicted"/>
<dbReference type="WBParaSite" id="NBR_0001130101-mRNA-1">
    <property type="protein sequence ID" value="NBR_0001130101-mRNA-1"/>
    <property type="gene ID" value="NBR_0001130101"/>
</dbReference>
<dbReference type="EMBL" id="UYSL01020498">
    <property type="protein sequence ID" value="VDL74891.1"/>
    <property type="molecule type" value="Genomic_DNA"/>
</dbReference>
<keyword evidence="2" id="KW-1185">Reference proteome</keyword>
<evidence type="ECO:0000313" key="3">
    <source>
        <dbReference type="WBParaSite" id="NBR_0001130101-mRNA-1"/>
    </source>
</evidence>
<gene>
    <name evidence="1" type="ORF">NBR_LOCUS11302</name>
</gene>
<protein>
    <submittedName>
        <fullName evidence="3">Histidine kinase</fullName>
    </submittedName>
</protein>
<dbReference type="Proteomes" id="UP000271162">
    <property type="component" value="Unassembled WGS sequence"/>
</dbReference>
<sequence>MAVLVQPADQQSCFLFVAEIATVVVKHVLEPLEPDVERSGIFSIEDELLNPVVQQIEDTMFVLHDNG</sequence>
<evidence type="ECO:0000313" key="1">
    <source>
        <dbReference type="EMBL" id="VDL74891.1"/>
    </source>
</evidence>
<accession>A0A0N4Y5L6</accession>